<gene>
    <name evidence="1" type="ORF">SAMN04487759_14310</name>
</gene>
<dbReference type="Pfam" id="PF12672">
    <property type="entry name" value="DUF3793"/>
    <property type="match status" value="1"/>
</dbReference>
<sequence>MKESYRLFQKKLVTYCSPTLSHLKVASLFAIDKREIENYQECIRYFNRSLRTYQLSLMILKNKQNRLLIYLYHYNQLKYLLSKKEIKLFLQERHYPTNCLHATLGRLKCNLMSDSFPHEIGIFLGYPLYDVNCFIKHKKCKYVGYWKVYGNLKNAKKQFERYECAKRTMCHKIDKGCMLTELLNFSL</sequence>
<dbReference type="OrthoDB" id="5393676at2"/>
<accession>A0A1H2W0R7</accession>
<organism evidence="1 2">
    <name type="scientific">Kandleria vitulina</name>
    <dbReference type="NCBI Taxonomy" id="1630"/>
    <lineage>
        <taxon>Bacteria</taxon>
        <taxon>Bacillati</taxon>
        <taxon>Bacillota</taxon>
        <taxon>Erysipelotrichia</taxon>
        <taxon>Erysipelotrichales</taxon>
        <taxon>Coprobacillaceae</taxon>
        <taxon>Kandleria</taxon>
    </lineage>
</organism>
<reference evidence="1 2" key="1">
    <citation type="submission" date="2016-10" db="EMBL/GenBank/DDBJ databases">
        <authorList>
            <person name="de Groot N.N."/>
        </authorList>
    </citation>
    <scope>NUCLEOTIDE SEQUENCE [LARGE SCALE GENOMIC DNA]</scope>
    <source>
        <strain evidence="1 2">S3b</strain>
    </source>
</reference>
<name>A0A1H2W0R7_9FIRM</name>
<dbReference type="Proteomes" id="UP000182429">
    <property type="component" value="Unassembled WGS sequence"/>
</dbReference>
<dbReference type="InterPro" id="IPR024523">
    <property type="entry name" value="DUF3793"/>
</dbReference>
<evidence type="ECO:0008006" key="3">
    <source>
        <dbReference type="Google" id="ProtNLM"/>
    </source>
</evidence>
<dbReference type="STRING" id="1630.SAMN05216514_101118"/>
<dbReference type="RefSeq" id="WP_074687264.1">
    <property type="nucleotide sequence ID" value="NZ_FNNF01000043.1"/>
</dbReference>
<evidence type="ECO:0000313" key="2">
    <source>
        <dbReference type="Proteomes" id="UP000182429"/>
    </source>
</evidence>
<protein>
    <recommendedName>
        <fullName evidence="3">DUF3793 domain-containing protein</fullName>
    </recommendedName>
</protein>
<evidence type="ECO:0000313" key="1">
    <source>
        <dbReference type="EMBL" id="SDW74153.1"/>
    </source>
</evidence>
<dbReference type="EMBL" id="FNNF01000043">
    <property type="protein sequence ID" value="SDW74153.1"/>
    <property type="molecule type" value="Genomic_DNA"/>
</dbReference>
<proteinExistence type="predicted"/>
<dbReference type="AlphaFoldDB" id="A0A1H2W0R7"/>
<dbReference type="eggNOG" id="ENOG5032SGE">
    <property type="taxonomic scope" value="Bacteria"/>
</dbReference>